<name>A0ACC0XVX6_9ROSI</name>
<proteinExistence type="predicted"/>
<accession>A0ACC0XVX6</accession>
<protein>
    <submittedName>
        <fullName evidence="1">Uncharacterized protein</fullName>
    </submittedName>
</protein>
<dbReference type="Proteomes" id="UP001163603">
    <property type="component" value="Chromosome 10"/>
</dbReference>
<gene>
    <name evidence="1" type="ORF">Pint_06716</name>
</gene>
<organism evidence="1 2">
    <name type="scientific">Pistacia integerrima</name>
    <dbReference type="NCBI Taxonomy" id="434235"/>
    <lineage>
        <taxon>Eukaryota</taxon>
        <taxon>Viridiplantae</taxon>
        <taxon>Streptophyta</taxon>
        <taxon>Embryophyta</taxon>
        <taxon>Tracheophyta</taxon>
        <taxon>Spermatophyta</taxon>
        <taxon>Magnoliopsida</taxon>
        <taxon>eudicotyledons</taxon>
        <taxon>Gunneridae</taxon>
        <taxon>Pentapetalae</taxon>
        <taxon>rosids</taxon>
        <taxon>malvids</taxon>
        <taxon>Sapindales</taxon>
        <taxon>Anacardiaceae</taxon>
        <taxon>Pistacia</taxon>
    </lineage>
</organism>
<comment type="caution">
    <text evidence="1">The sequence shown here is derived from an EMBL/GenBank/DDBJ whole genome shotgun (WGS) entry which is preliminary data.</text>
</comment>
<sequence>MEKEQRIRDLHFEYWKRNRTFMHNKIINHFLEWPCHTVEWLPGKWKLSDRECYVHQLILGTHATRNEPNFLIVADVLFPEDESDLGGIGCRSGKVEVLRKIMHKGVVKCARHMPQNTSYIATKTVSGEVHIFDHVKYPLEPTSDSVLSEQEGPELRLLGHRTNGYGFSHDKLSWSKLKKGYLLSGADDSQIFVWDINATPNNVALRSTRRFTGHNGAVQDVAWHMKNEHLFGSVGSDKCLSIWDLRQPGNPVQSVVAHQDEVTSLSFNPFDERTLATGSADKMVNLYDLRNVNKARYTFTDHRNVVNQVEWSPKNYNLLASVCNDRRLIIWDLRRIGTKKKFDQIFKGPPELLFVHIGHKSAIKEFSWDLNGDWDIASVAEDNDLQTWKITNHYDQGRLLSRSYRF</sequence>
<dbReference type="EMBL" id="CM047745">
    <property type="protein sequence ID" value="KAJ0024752.1"/>
    <property type="molecule type" value="Genomic_DNA"/>
</dbReference>
<reference evidence="2" key="1">
    <citation type="journal article" date="2023" name="G3 (Bethesda)">
        <title>Genome assembly and association tests identify interacting loci associated with vigor, precocity, and sex in interspecific pistachio rootstocks.</title>
        <authorList>
            <person name="Palmer W."/>
            <person name="Jacygrad E."/>
            <person name="Sagayaradj S."/>
            <person name="Cavanaugh K."/>
            <person name="Han R."/>
            <person name="Bertier L."/>
            <person name="Beede B."/>
            <person name="Kafkas S."/>
            <person name="Golino D."/>
            <person name="Preece J."/>
            <person name="Michelmore R."/>
        </authorList>
    </citation>
    <scope>NUCLEOTIDE SEQUENCE [LARGE SCALE GENOMIC DNA]</scope>
</reference>
<evidence type="ECO:0000313" key="1">
    <source>
        <dbReference type="EMBL" id="KAJ0024752.1"/>
    </source>
</evidence>
<keyword evidence="2" id="KW-1185">Reference proteome</keyword>
<evidence type="ECO:0000313" key="2">
    <source>
        <dbReference type="Proteomes" id="UP001163603"/>
    </source>
</evidence>